<evidence type="ECO:0000313" key="2">
    <source>
        <dbReference type="EMBL" id="CAG4916059.1"/>
    </source>
</evidence>
<comment type="caution">
    <text evidence="2">The sequence shown here is derived from an EMBL/GenBank/DDBJ whole genome shotgun (WGS) entry which is preliminary data.</text>
</comment>
<dbReference type="RefSeq" id="WP_228881868.1">
    <property type="nucleotide sequence ID" value="NZ_CAJQYX010000001.1"/>
</dbReference>
<keyword evidence="1" id="KW-0472">Membrane</keyword>
<evidence type="ECO:0000313" key="3">
    <source>
        <dbReference type="Proteomes" id="UP000789704"/>
    </source>
</evidence>
<keyword evidence="1" id="KW-1133">Transmembrane helix</keyword>
<gene>
    <name evidence="2" type="ORF">LMG31841_04534</name>
</gene>
<keyword evidence="1" id="KW-0812">Transmembrane</keyword>
<name>A0A9N8RZ40_9BURK</name>
<protein>
    <submittedName>
        <fullName evidence="2">Uncharacterized protein</fullName>
    </submittedName>
</protein>
<organism evidence="2 3">
    <name type="scientific">Paraburkholderia saeva</name>
    <dbReference type="NCBI Taxonomy" id="2777537"/>
    <lineage>
        <taxon>Bacteria</taxon>
        <taxon>Pseudomonadati</taxon>
        <taxon>Pseudomonadota</taxon>
        <taxon>Betaproteobacteria</taxon>
        <taxon>Burkholderiales</taxon>
        <taxon>Burkholderiaceae</taxon>
        <taxon>Paraburkholderia</taxon>
    </lineage>
</organism>
<dbReference type="Proteomes" id="UP000789704">
    <property type="component" value="Unassembled WGS sequence"/>
</dbReference>
<accession>A0A9N8RZ40</accession>
<proteinExistence type="predicted"/>
<sequence length="68" mass="7493">MHACNRINALLATRASPAKRDGIKNAKQRVTKQGLIAFALAITGVSAWRAWRHLLALLPDSNDDFSLH</sequence>
<dbReference type="EMBL" id="CAJQZC010000010">
    <property type="protein sequence ID" value="CAG4916059.1"/>
    <property type="molecule type" value="Genomic_DNA"/>
</dbReference>
<dbReference type="AlphaFoldDB" id="A0A9N8RZ40"/>
<reference evidence="2" key="1">
    <citation type="submission" date="2021-04" db="EMBL/GenBank/DDBJ databases">
        <authorList>
            <person name="Vanwijnsberghe S."/>
        </authorList>
    </citation>
    <scope>NUCLEOTIDE SEQUENCE</scope>
    <source>
        <strain evidence="2">LMG 31841</strain>
    </source>
</reference>
<evidence type="ECO:0000256" key="1">
    <source>
        <dbReference type="SAM" id="Phobius"/>
    </source>
</evidence>
<feature type="transmembrane region" description="Helical" evidence="1">
    <location>
        <begin position="34"/>
        <end position="51"/>
    </location>
</feature>
<keyword evidence="3" id="KW-1185">Reference proteome</keyword>